<comment type="caution">
    <text evidence="2">The sequence shown here is derived from an EMBL/GenBank/DDBJ whole genome shotgun (WGS) entry which is preliminary data.</text>
</comment>
<dbReference type="GO" id="GO:0005912">
    <property type="term" value="C:adherens junction"/>
    <property type="evidence" value="ECO:0007669"/>
    <property type="project" value="TreeGrafter"/>
</dbReference>
<reference evidence="2 3" key="1">
    <citation type="submission" date="2018-03" db="EMBL/GenBank/DDBJ databases">
        <title>Draft genome sequence of Rohu Carp (Labeo rohita).</title>
        <authorList>
            <person name="Das P."/>
            <person name="Kushwaha B."/>
            <person name="Joshi C.G."/>
            <person name="Kumar D."/>
            <person name="Nagpure N.S."/>
            <person name="Sahoo L."/>
            <person name="Das S.P."/>
            <person name="Bit A."/>
            <person name="Patnaik S."/>
            <person name="Meher P.K."/>
            <person name="Jayasankar P."/>
            <person name="Koringa P.G."/>
            <person name="Patel N.V."/>
            <person name="Hinsu A.T."/>
            <person name="Kumar R."/>
            <person name="Pandey M."/>
            <person name="Agarwal S."/>
            <person name="Srivastava S."/>
            <person name="Singh M."/>
            <person name="Iquebal M.A."/>
            <person name="Jaiswal S."/>
            <person name="Angadi U.B."/>
            <person name="Kumar N."/>
            <person name="Raza M."/>
            <person name="Shah T.M."/>
            <person name="Rai A."/>
            <person name="Jena J.K."/>
        </authorList>
    </citation>
    <scope>NUCLEOTIDE SEQUENCE [LARGE SCALE GENOMIC DNA]</scope>
    <source>
        <strain evidence="2">DASCIFA01</strain>
        <tissue evidence="2">Testis</tissue>
    </source>
</reference>
<dbReference type="GO" id="GO:0030010">
    <property type="term" value="P:establishment of cell polarity"/>
    <property type="evidence" value="ECO:0007669"/>
    <property type="project" value="TreeGrafter"/>
</dbReference>
<dbReference type="STRING" id="84645.A0A498N4S5"/>
<dbReference type="GO" id="GO:0035091">
    <property type="term" value="F:phosphatidylinositol binding"/>
    <property type="evidence" value="ECO:0007669"/>
    <property type="project" value="TreeGrafter"/>
</dbReference>
<gene>
    <name evidence="2" type="ORF">ROHU_019545</name>
</gene>
<dbReference type="PANTHER" id="PTHR16484">
    <property type="entry name" value="PARTITIONING DEFECTIVE 3 RELATED"/>
    <property type="match status" value="1"/>
</dbReference>
<protein>
    <submittedName>
        <fullName evidence="2">Partitioning defective 3-like protein</fullName>
    </submittedName>
</protein>
<feature type="region of interest" description="Disordered" evidence="1">
    <location>
        <begin position="33"/>
        <end position="169"/>
    </location>
</feature>
<evidence type="ECO:0000256" key="1">
    <source>
        <dbReference type="SAM" id="MobiDB-lite"/>
    </source>
</evidence>
<dbReference type="EMBL" id="QBIY01011906">
    <property type="protein sequence ID" value="RXN28040.1"/>
    <property type="molecule type" value="Genomic_DNA"/>
</dbReference>
<dbReference type="Proteomes" id="UP000290572">
    <property type="component" value="Unassembled WGS sequence"/>
</dbReference>
<dbReference type="AlphaFoldDB" id="A0A498N4S5"/>
<accession>A0A498N4S5</accession>
<dbReference type="GO" id="GO:0051660">
    <property type="term" value="P:establishment of centrosome localization"/>
    <property type="evidence" value="ECO:0007669"/>
    <property type="project" value="TreeGrafter"/>
</dbReference>
<feature type="compositionally biased region" description="Basic and acidic residues" evidence="1">
    <location>
        <begin position="63"/>
        <end position="89"/>
    </location>
</feature>
<dbReference type="GO" id="GO:0008104">
    <property type="term" value="P:intracellular protein localization"/>
    <property type="evidence" value="ECO:0007669"/>
    <property type="project" value="TreeGrafter"/>
</dbReference>
<organism evidence="2 3">
    <name type="scientific">Labeo rohita</name>
    <name type="common">Indian major carp</name>
    <name type="synonym">Cyprinus rohita</name>
    <dbReference type="NCBI Taxonomy" id="84645"/>
    <lineage>
        <taxon>Eukaryota</taxon>
        <taxon>Metazoa</taxon>
        <taxon>Chordata</taxon>
        <taxon>Craniata</taxon>
        <taxon>Vertebrata</taxon>
        <taxon>Euteleostomi</taxon>
        <taxon>Actinopterygii</taxon>
        <taxon>Neopterygii</taxon>
        <taxon>Teleostei</taxon>
        <taxon>Ostariophysi</taxon>
        <taxon>Cypriniformes</taxon>
        <taxon>Cyprinidae</taxon>
        <taxon>Labeoninae</taxon>
        <taxon>Labeonini</taxon>
        <taxon>Labeo</taxon>
    </lineage>
</organism>
<keyword evidence="3" id="KW-1185">Reference proteome</keyword>
<name>A0A498N4S5_LABRO</name>
<dbReference type="PANTHER" id="PTHR16484:SF4">
    <property type="entry name" value="PARTITIONING DEFECTIVE 3 HOMOLOG B"/>
    <property type="match status" value="1"/>
</dbReference>
<dbReference type="GO" id="GO:0005938">
    <property type="term" value="C:cell cortex"/>
    <property type="evidence" value="ECO:0007669"/>
    <property type="project" value="TreeGrafter"/>
</dbReference>
<dbReference type="GO" id="GO:0043296">
    <property type="term" value="C:apical junction complex"/>
    <property type="evidence" value="ECO:0007669"/>
    <property type="project" value="TreeGrafter"/>
</dbReference>
<sequence>MLSEVDSTGLFLLLITLKSEDVAGVLRPGSERFGKKKEEKSKTETKMNAQKQTSEILSEEELERMKEERERIEAKHQELRERQVRDRFSPPDVEDDDLDPNYARINNFRERGSPSQPRYGNRSPSPQRPPPPVSHSREPSTEDPLDGLYAKVNKQRSPPPPAADSSMDRIQQLRREYLQARREGAAPAYEELEARRRGPEYDQHRQVFDLRSYRCAYLGSSSYKVKVALGIRGTGYDVIL</sequence>
<dbReference type="GO" id="GO:0007155">
    <property type="term" value="P:cell adhesion"/>
    <property type="evidence" value="ECO:0007669"/>
    <property type="project" value="TreeGrafter"/>
</dbReference>
<dbReference type="GO" id="GO:0045197">
    <property type="term" value="P:establishment or maintenance of epithelial cell apical/basal polarity"/>
    <property type="evidence" value="ECO:0007669"/>
    <property type="project" value="TreeGrafter"/>
</dbReference>
<feature type="compositionally biased region" description="Basic and acidic residues" evidence="1">
    <location>
        <begin position="33"/>
        <end position="45"/>
    </location>
</feature>
<proteinExistence type="predicted"/>
<dbReference type="GO" id="GO:0000226">
    <property type="term" value="P:microtubule cytoskeleton organization"/>
    <property type="evidence" value="ECO:0007669"/>
    <property type="project" value="TreeGrafter"/>
</dbReference>
<dbReference type="GO" id="GO:0016324">
    <property type="term" value="C:apical plasma membrane"/>
    <property type="evidence" value="ECO:0007669"/>
    <property type="project" value="TreeGrafter"/>
</dbReference>
<evidence type="ECO:0000313" key="3">
    <source>
        <dbReference type="Proteomes" id="UP000290572"/>
    </source>
</evidence>
<evidence type="ECO:0000313" key="2">
    <source>
        <dbReference type="EMBL" id="RXN28040.1"/>
    </source>
</evidence>
<dbReference type="InterPro" id="IPR052213">
    <property type="entry name" value="PAR3"/>
</dbReference>